<name>A0A0S4JYE1_BODSA</name>
<feature type="compositionally biased region" description="Low complexity" evidence="1">
    <location>
        <begin position="56"/>
        <end position="71"/>
    </location>
</feature>
<keyword evidence="2" id="KW-0472">Membrane</keyword>
<dbReference type="Proteomes" id="UP000051952">
    <property type="component" value="Unassembled WGS sequence"/>
</dbReference>
<dbReference type="PANTHER" id="PTHR13627">
    <property type="entry name" value="FUKUTIN RELATED PROTEIN"/>
    <property type="match status" value="1"/>
</dbReference>
<dbReference type="PANTHER" id="PTHR13627:SF31">
    <property type="entry name" value="RIBITOL 5-PHOSPHATE TRANSFERASE FKRP"/>
    <property type="match status" value="1"/>
</dbReference>
<dbReference type="AlphaFoldDB" id="A0A0S4JYE1"/>
<keyword evidence="2 3" id="KW-0812">Transmembrane</keyword>
<accession>A0A0S4JYE1</accession>
<protein>
    <submittedName>
        <fullName evidence="3">Transmembrane protein, putative</fullName>
    </submittedName>
</protein>
<keyword evidence="2" id="KW-1133">Transmembrane helix</keyword>
<evidence type="ECO:0000256" key="1">
    <source>
        <dbReference type="SAM" id="MobiDB-lite"/>
    </source>
</evidence>
<dbReference type="OrthoDB" id="161703at2759"/>
<reference evidence="4" key="1">
    <citation type="submission" date="2015-09" db="EMBL/GenBank/DDBJ databases">
        <authorList>
            <consortium name="Pathogen Informatics"/>
        </authorList>
    </citation>
    <scope>NUCLEOTIDE SEQUENCE [LARGE SCALE GENOMIC DNA]</scope>
    <source>
        <strain evidence="4">Lake Konstanz</strain>
    </source>
</reference>
<feature type="transmembrane region" description="Helical" evidence="2">
    <location>
        <begin position="21"/>
        <end position="40"/>
    </location>
</feature>
<gene>
    <name evidence="3" type="ORF">BSAL_47910</name>
</gene>
<dbReference type="PROSITE" id="PS51257">
    <property type="entry name" value="PROKAR_LIPOPROTEIN"/>
    <property type="match status" value="1"/>
</dbReference>
<dbReference type="EMBL" id="CYKH01002241">
    <property type="protein sequence ID" value="CUG94383.1"/>
    <property type="molecule type" value="Genomic_DNA"/>
</dbReference>
<evidence type="ECO:0000256" key="2">
    <source>
        <dbReference type="SAM" id="Phobius"/>
    </source>
</evidence>
<feature type="region of interest" description="Disordered" evidence="1">
    <location>
        <begin position="56"/>
        <end position="90"/>
    </location>
</feature>
<keyword evidence="4" id="KW-1185">Reference proteome</keyword>
<dbReference type="InterPro" id="IPR052613">
    <property type="entry name" value="LicD_transferase"/>
</dbReference>
<dbReference type="VEuPathDB" id="TriTrypDB:BSAL_47910"/>
<sequence>MWRAKSVATEKPLRVRTRPQLRVVLFIAILCACCAAFLVARIQPRNIKRALTTAPATTPSSLTTPVPRTTSGVAVHNNGSTATTPEKHHGTRKATRLVWNHTVYLPVSAAARKGFQAYDTRLRKRLAKKPWLHRIWGCQSPVVASFLDNASLTASDADVVTPRLYLSMPPFQERDAGHIHKLLLCSDRSTEPPQMTLVAEQRALICECLLETPECEFFLHVGSASVAFVKCCVEHFKLKLTLRNLALVATVHGEESKKKHHQSLQLFLDSGSLLSAVRDGGSTLLPWETDIDLGVVSGDPMHVAPLMKSPTSHQLRSSRPHYVEPCVTDPGTGICKDAHYVYFVSSKSESKNDTSRVEVWPFLPKGGSLHHPTRPWLTVASDVVLPLRRCSLWAIPLWCPANSVAYLDHEYEGRQGWSVPRTIHWGERNVQTWR</sequence>
<evidence type="ECO:0000313" key="4">
    <source>
        <dbReference type="Proteomes" id="UP000051952"/>
    </source>
</evidence>
<organism evidence="3 4">
    <name type="scientific">Bodo saltans</name>
    <name type="common">Flagellated protozoan</name>
    <dbReference type="NCBI Taxonomy" id="75058"/>
    <lineage>
        <taxon>Eukaryota</taxon>
        <taxon>Discoba</taxon>
        <taxon>Euglenozoa</taxon>
        <taxon>Kinetoplastea</taxon>
        <taxon>Metakinetoplastina</taxon>
        <taxon>Eubodonida</taxon>
        <taxon>Bodonidae</taxon>
        <taxon>Bodo</taxon>
    </lineage>
</organism>
<evidence type="ECO:0000313" key="3">
    <source>
        <dbReference type="EMBL" id="CUG94383.1"/>
    </source>
</evidence>
<proteinExistence type="predicted"/>